<feature type="transmembrane region" description="Helical" evidence="8">
    <location>
        <begin position="194"/>
        <end position="218"/>
    </location>
</feature>
<organism evidence="10 11">
    <name type="scientific">Agromyces archimandritae</name>
    <dbReference type="NCBI Taxonomy" id="2781962"/>
    <lineage>
        <taxon>Bacteria</taxon>
        <taxon>Bacillati</taxon>
        <taxon>Actinomycetota</taxon>
        <taxon>Actinomycetes</taxon>
        <taxon>Micrococcales</taxon>
        <taxon>Microbacteriaceae</taxon>
        <taxon>Agromyces</taxon>
    </lineage>
</organism>
<accession>A0A975IPE6</accession>
<name>A0A975IPE6_9MICO</name>
<dbReference type="Gene3D" id="1.10.287.70">
    <property type="match status" value="1"/>
</dbReference>
<proteinExistence type="predicted"/>
<keyword evidence="5" id="KW-0406">Ion transport</keyword>
<keyword evidence="7" id="KW-0407">Ion channel</keyword>
<evidence type="ECO:0000256" key="8">
    <source>
        <dbReference type="SAM" id="Phobius"/>
    </source>
</evidence>
<keyword evidence="4 8" id="KW-1133">Transmembrane helix</keyword>
<evidence type="ECO:0000259" key="9">
    <source>
        <dbReference type="Pfam" id="PF07885"/>
    </source>
</evidence>
<evidence type="ECO:0000313" key="11">
    <source>
        <dbReference type="Proteomes" id="UP000671914"/>
    </source>
</evidence>
<dbReference type="AlphaFoldDB" id="A0A975IPE6"/>
<dbReference type="PANTHER" id="PTHR11537">
    <property type="entry name" value="VOLTAGE-GATED POTASSIUM CHANNEL"/>
    <property type="match status" value="1"/>
</dbReference>
<dbReference type="InterPro" id="IPR028325">
    <property type="entry name" value="VG_K_chnl"/>
</dbReference>
<sequence length="233" mass="25178">MSGGTNGGTAATERVAAVRRERWERAVSGWLVAAGLVFIVAYSVWVLAPALPDPLRRLLLALIAITWAAFAVDVVVRIVLTPAGGRWRFAFTHPVDVLSVVFPVFRAFRVIALIDRVAFFRQRDGAAVRSRIVALAGCYALVFVYFISLTTLEAEREVPGATITTFGDAVWWAFVTIATVGYGDTYPVTPLGRVAGVALMMGGVAIVGTASATILSFIDERIGRRRPRPPSVE</sequence>
<comment type="subcellular location">
    <subcellularLocation>
        <location evidence="1">Membrane</location>
        <topology evidence="1">Multi-pass membrane protein</topology>
    </subcellularLocation>
</comment>
<dbReference type="PANTHER" id="PTHR11537:SF254">
    <property type="entry name" value="POTASSIUM VOLTAGE-GATED CHANNEL PROTEIN SHAB"/>
    <property type="match status" value="1"/>
</dbReference>
<keyword evidence="11" id="KW-1185">Reference proteome</keyword>
<evidence type="ECO:0000256" key="4">
    <source>
        <dbReference type="ARBA" id="ARBA00022989"/>
    </source>
</evidence>
<dbReference type="SUPFAM" id="SSF81324">
    <property type="entry name" value="Voltage-gated potassium channels"/>
    <property type="match status" value="1"/>
</dbReference>
<gene>
    <name evidence="10" type="ORF">G127AT_02895</name>
</gene>
<feature type="transmembrane region" description="Helical" evidence="8">
    <location>
        <begin position="30"/>
        <end position="51"/>
    </location>
</feature>
<evidence type="ECO:0000256" key="1">
    <source>
        <dbReference type="ARBA" id="ARBA00004141"/>
    </source>
</evidence>
<dbReference type="InterPro" id="IPR013099">
    <property type="entry name" value="K_chnl_dom"/>
</dbReference>
<evidence type="ECO:0000256" key="3">
    <source>
        <dbReference type="ARBA" id="ARBA00022692"/>
    </source>
</evidence>
<evidence type="ECO:0000313" key="10">
    <source>
        <dbReference type="EMBL" id="QTX05194.1"/>
    </source>
</evidence>
<keyword evidence="2" id="KW-0813">Transport</keyword>
<evidence type="ECO:0000256" key="2">
    <source>
        <dbReference type="ARBA" id="ARBA00022448"/>
    </source>
</evidence>
<dbReference type="EMBL" id="CP071696">
    <property type="protein sequence ID" value="QTX05194.1"/>
    <property type="molecule type" value="Genomic_DNA"/>
</dbReference>
<keyword evidence="3 8" id="KW-0812">Transmembrane</keyword>
<evidence type="ECO:0000256" key="6">
    <source>
        <dbReference type="ARBA" id="ARBA00023136"/>
    </source>
</evidence>
<feature type="transmembrane region" description="Helical" evidence="8">
    <location>
        <begin position="58"/>
        <end position="80"/>
    </location>
</feature>
<dbReference type="GO" id="GO:0008076">
    <property type="term" value="C:voltage-gated potassium channel complex"/>
    <property type="evidence" value="ECO:0007669"/>
    <property type="project" value="InterPro"/>
</dbReference>
<dbReference type="RefSeq" id="WP_210899577.1">
    <property type="nucleotide sequence ID" value="NZ_CP071696.1"/>
</dbReference>
<protein>
    <recommendedName>
        <fullName evidence="9">Potassium channel domain-containing protein</fullName>
    </recommendedName>
</protein>
<dbReference type="KEGG" id="aarc:G127AT_02895"/>
<evidence type="ECO:0000256" key="5">
    <source>
        <dbReference type="ARBA" id="ARBA00023065"/>
    </source>
</evidence>
<reference evidence="10" key="1">
    <citation type="submission" date="2021-03" db="EMBL/GenBank/DDBJ databases">
        <title>Agromyces archimandritus sp. nov., isolated from the cockroach Archimandrita tessellata.</title>
        <authorList>
            <person name="Guzman J."/>
            <person name="Ortuzar M."/>
            <person name="Poehlein A."/>
            <person name="Daniel R."/>
            <person name="Trujillo M."/>
            <person name="Vilcinskas A."/>
        </authorList>
    </citation>
    <scope>NUCLEOTIDE SEQUENCE</scope>
    <source>
        <strain evidence="10">G127AT</strain>
    </source>
</reference>
<feature type="domain" description="Potassium channel" evidence="9">
    <location>
        <begin position="145"/>
        <end position="218"/>
    </location>
</feature>
<feature type="transmembrane region" description="Helical" evidence="8">
    <location>
        <begin position="132"/>
        <end position="152"/>
    </location>
</feature>
<evidence type="ECO:0000256" key="7">
    <source>
        <dbReference type="ARBA" id="ARBA00023303"/>
    </source>
</evidence>
<dbReference type="Proteomes" id="UP000671914">
    <property type="component" value="Chromosome"/>
</dbReference>
<dbReference type="GO" id="GO:0005249">
    <property type="term" value="F:voltage-gated potassium channel activity"/>
    <property type="evidence" value="ECO:0007669"/>
    <property type="project" value="InterPro"/>
</dbReference>
<dbReference type="Pfam" id="PF07885">
    <property type="entry name" value="Ion_trans_2"/>
    <property type="match status" value="1"/>
</dbReference>
<keyword evidence="6 8" id="KW-0472">Membrane</keyword>
<dbReference type="GO" id="GO:0001508">
    <property type="term" value="P:action potential"/>
    <property type="evidence" value="ECO:0007669"/>
    <property type="project" value="TreeGrafter"/>
</dbReference>